<evidence type="ECO:0000256" key="7">
    <source>
        <dbReference type="ARBA" id="ARBA00023163"/>
    </source>
</evidence>
<evidence type="ECO:0000256" key="14">
    <source>
        <dbReference type="SAM" id="MobiDB-lite"/>
    </source>
</evidence>
<dbReference type="OrthoDB" id="1918432at2759"/>
<keyword evidence="7 10" id="KW-0804">Transcription</keyword>
<keyword evidence="17" id="KW-1185">Reference proteome</keyword>
<evidence type="ECO:0000313" key="17">
    <source>
        <dbReference type="Proteomes" id="UP000070544"/>
    </source>
</evidence>
<dbReference type="PANTHER" id="PTHR10625:SF10">
    <property type="entry name" value="HISTONE DEACETYLASE HDAC1"/>
    <property type="match status" value="1"/>
</dbReference>
<dbReference type="STRING" id="1344416.A0A139A2M4"/>
<gene>
    <name evidence="16" type="ORF">M427DRAFT_103031</name>
</gene>
<dbReference type="PIRSF" id="PIRSF037913">
    <property type="entry name" value="His_deacetylse_1"/>
    <property type="match status" value="1"/>
</dbReference>
<evidence type="ECO:0000256" key="12">
    <source>
        <dbReference type="PIRSR" id="PIRSR037913-2"/>
    </source>
</evidence>
<dbReference type="EC" id="3.5.1.98" evidence="2 10"/>
<dbReference type="PRINTS" id="PR01271">
    <property type="entry name" value="HISDACETLASE"/>
</dbReference>
<evidence type="ECO:0000256" key="11">
    <source>
        <dbReference type="PIRSR" id="PIRSR037913-1"/>
    </source>
</evidence>
<dbReference type="InterPro" id="IPR037138">
    <property type="entry name" value="His_deacetylse_dom_sf"/>
</dbReference>
<proteinExistence type="inferred from homology"/>
<dbReference type="Pfam" id="PF00850">
    <property type="entry name" value="Hist_deacetyl"/>
    <property type="match status" value="1"/>
</dbReference>
<feature type="domain" description="Histone deacetylase" evidence="15">
    <location>
        <begin position="34"/>
        <end position="323"/>
    </location>
</feature>
<evidence type="ECO:0000256" key="1">
    <source>
        <dbReference type="ARBA" id="ARBA00004123"/>
    </source>
</evidence>
<evidence type="ECO:0000256" key="3">
    <source>
        <dbReference type="ARBA" id="ARBA00022491"/>
    </source>
</evidence>
<keyword evidence="13" id="KW-0479">Metal-binding</keyword>
<dbReference type="Gene3D" id="3.40.800.20">
    <property type="entry name" value="Histone deacetylase domain"/>
    <property type="match status" value="1"/>
</dbReference>
<dbReference type="PRINTS" id="PR01270">
    <property type="entry name" value="HDASUPER"/>
</dbReference>
<keyword evidence="8 10" id="KW-0539">Nucleus</keyword>
<protein>
    <recommendedName>
        <fullName evidence="2 10">Histone deacetylase</fullName>
        <ecNumber evidence="2 10">3.5.1.98</ecNumber>
    </recommendedName>
</protein>
<dbReference type="GO" id="GO:0040029">
    <property type="term" value="P:epigenetic regulation of gene expression"/>
    <property type="evidence" value="ECO:0007669"/>
    <property type="project" value="TreeGrafter"/>
</dbReference>
<dbReference type="GO" id="GO:0046872">
    <property type="term" value="F:metal ion binding"/>
    <property type="evidence" value="ECO:0007669"/>
    <property type="project" value="UniProtKB-KW"/>
</dbReference>
<accession>A0A139A2M4</accession>
<dbReference type="InterPro" id="IPR000286">
    <property type="entry name" value="HDACs"/>
</dbReference>
<feature type="binding site" evidence="12">
    <location>
        <position position="309"/>
    </location>
    <ligand>
        <name>substrate</name>
    </ligand>
</feature>
<feature type="binding site" evidence="13">
    <location>
        <position position="270"/>
    </location>
    <ligand>
        <name>a divalent metal cation</name>
        <dbReference type="ChEBI" id="CHEBI:60240"/>
    </ligand>
</feature>
<organism evidence="16 17">
    <name type="scientific">Gonapodya prolifera (strain JEL478)</name>
    <name type="common">Monoblepharis prolifera</name>
    <dbReference type="NCBI Taxonomy" id="1344416"/>
    <lineage>
        <taxon>Eukaryota</taxon>
        <taxon>Fungi</taxon>
        <taxon>Fungi incertae sedis</taxon>
        <taxon>Chytridiomycota</taxon>
        <taxon>Chytridiomycota incertae sedis</taxon>
        <taxon>Monoblepharidomycetes</taxon>
        <taxon>Monoblepharidales</taxon>
        <taxon>Gonapodyaceae</taxon>
        <taxon>Gonapodya</taxon>
    </lineage>
</organism>
<feature type="binding site" evidence="13">
    <location>
        <position position="184"/>
    </location>
    <ligand>
        <name>a divalent metal cation</name>
        <dbReference type="ChEBI" id="CHEBI:60240"/>
    </ligand>
</feature>
<evidence type="ECO:0000256" key="8">
    <source>
        <dbReference type="ARBA" id="ARBA00023242"/>
    </source>
</evidence>
<dbReference type="Proteomes" id="UP000070544">
    <property type="component" value="Unassembled WGS sequence"/>
</dbReference>
<dbReference type="AlphaFoldDB" id="A0A139A2M4"/>
<feature type="compositionally biased region" description="Acidic residues" evidence="14">
    <location>
        <begin position="431"/>
        <end position="440"/>
    </location>
</feature>
<evidence type="ECO:0000313" key="16">
    <source>
        <dbReference type="EMBL" id="KXS10898.1"/>
    </source>
</evidence>
<evidence type="ECO:0000256" key="9">
    <source>
        <dbReference type="ARBA" id="ARBA00061569"/>
    </source>
</evidence>
<dbReference type="EMBL" id="KQ965812">
    <property type="protein sequence ID" value="KXS10898.1"/>
    <property type="molecule type" value="Genomic_DNA"/>
</dbReference>
<keyword evidence="5 10" id="KW-0156">Chromatin regulator</keyword>
<feature type="region of interest" description="Disordered" evidence="14">
    <location>
        <begin position="381"/>
        <end position="497"/>
    </location>
</feature>
<dbReference type="PANTHER" id="PTHR10625">
    <property type="entry name" value="HISTONE DEACETYLASE HDAC1-RELATED"/>
    <property type="match status" value="1"/>
</dbReference>
<evidence type="ECO:0000256" key="6">
    <source>
        <dbReference type="ARBA" id="ARBA00023015"/>
    </source>
</evidence>
<evidence type="ECO:0000256" key="10">
    <source>
        <dbReference type="PIRNR" id="PIRNR037913"/>
    </source>
</evidence>
<feature type="binding site" evidence="13">
    <location>
        <position position="182"/>
    </location>
    <ligand>
        <name>a divalent metal cation</name>
        <dbReference type="ChEBI" id="CHEBI:60240"/>
    </ligand>
</feature>
<dbReference type="SUPFAM" id="SSF52768">
    <property type="entry name" value="Arginase/deacetylase"/>
    <property type="match status" value="1"/>
</dbReference>
<dbReference type="FunFam" id="3.40.800.20:FF:000001">
    <property type="entry name" value="Histone deacetylase"/>
    <property type="match status" value="1"/>
</dbReference>
<evidence type="ECO:0000256" key="5">
    <source>
        <dbReference type="ARBA" id="ARBA00022853"/>
    </source>
</evidence>
<keyword evidence="3" id="KW-0678">Repressor</keyword>
<dbReference type="InterPro" id="IPR023801">
    <property type="entry name" value="His_deacetylse_dom"/>
</dbReference>
<keyword evidence="6 10" id="KW-0805">Transcription regulation</keyword>
<dbReference type="InterPro" id="IPR003084">
    <property type="entry name" value="HDAC_I/II"/>
</dbReference>
<comment type="catalytic activity">
    <reaction evidence="10">
        <text>N(6)-acetyl-L-lysyl-[histone] + H2O = L-lysyl-[histone] + acetate</text>
        <dbReference type="Rhea" id="RHEA:58196"/>
        <dbReference type="Rhea" id="RHEA-COMP:9845"/>
        <dbReference type="Rhea" id="RHEA-COMP:11338"/>
        <dbReference type="ChEBI" id="CHEBI:15377"/>
        <dbReference type="ChEBI" id="CHEBI:29969"/>
        <dbReference type="ChEBI" id="CHEBI:30089"/>
        <dbReference type="ChEBI" id="CHEBI:61930"/>
        <dbReference type="EC" id="3.5.1.98"/>
    </reaction>
</comment>
<evidence type="ECO:0000256" key="2">
    <source>
        <dbReference type="ARBA" id="ARBA00012111"/>
    </source>
</evidence>
<feature type="active site" description="Proton acceptor" evidence="11">
    <location>
        <position position="147"/>
    </location>
</feature>
<evidence type="ECO:0000259" key="15">
    <source>
        <dbReference type="Pfam" id="PF00850"/>
    </source>
</evidence>
<comment type="similarity">
    <text evidence="9 10">Belongs to the histone deacetylase family. HD Type 1 subfamily.</text>
</comment>
<dbReference type="GO" id="GO:0032221">
    <property type="term" value="C:Rpd3S complex"/>
    <property type="evidence" value="ECO:0007669"/>
    <property type="project" value="UniProtKB-ARBA"/>
</dbReference>
<keyword evidence="4 10" id="KW-0378">Hydrolase</keyword>
<dbReference type="OMA" id="RCHTDEY"/>
<feature type="binding site" evidence="12">
    <location>
        <position position="155"/>
    </location>
    <ligand>
        <name>substrate</name>
    </ligand>
</feature>
<sequence>MGSTTTNGLGPGPKSRVIYFYDEDVGLYHYAGGHPMKPHRIRMTHELVVNYGLDKKITILRPDRSTRKELTKFHTDEYVDFLKHITPEKVEDQEQLKARFNIWDDNPIFEGLYEFCSISAGGSVAAAKRLNEGTFDIAVNWAGGLHHAKKDSASGFCYINDIVLAILELLKYHQRVLYIDIDAHHGDGVEEAFYTSDRVLTVSFHKGGDFFPGTGLVEDIGAGKGKYYSVNIPLDSGIDDESYHSIFQPIMQHIMDWYRPGAVVLQCGTDSLAGDRLGCFNLSNVGHGMCVDFMKKFNVPLMLLGGGGYTPKNVSRTWCYETSRAAGVQLDQHLPYTIYFDYFGPDYLLEVPATNMPNANHRQSLEKIKRTILEHLRHITHAPSVQMQQVPQDHFSDDEMDAHESGDRDQQTADIRVTRAERDAQVVRENEYEESDDEGPGTERKHTARRNRVYYSNLGMGMGGVTTDDELTKGKGKVGMGLPVGQDGAAEARMDVD</sequence>
<name>A0A139A2M4_GONPJ</name>
<dbReference type="InterPro" id="IPR023696">
    <property type="entry name" value="Ureohydrolase_dom_sf"/>
</dbReference>
<evidence type="ECO:0000256" key="13">
    <source>
        <dbReference type="PIRSR" id="PIRSR037913-3"/>
    </source>
</evidence>
<comment type="subcellular location">
    <subcellularLocation>
        <location evidence="1 10">Nucleus</location>
    </subcellularLocation>
</comment>
<feature type="compositionally biased region" description="Basic and acidic residues" evidence="14">
    <location>
        <begin position="394"/>
        <end position="430"/>
    </location>
</feature>
<evidence type="ECO:0000256" key="4">
    <source>
        <dbReference type="ARBA" id="ARBA00022801"/>
    </source>
</evidence>
<feature type="binding site" evidence="12">
    <location>
        <position position="105"/>
    </location>
    <ligand>
        <name>substrate</name>
    </ligand>
</feature>
<dbReference type="GO" id="GO:0141221">
    <property type="term" value="F:histone deacetylase activity, hydrolytic mechanism"/>
    <property type="evidence" value="ECO:0007669"/>
    <property type="project" value="UniProtKB-EC"/>
</dbReference>
<reference evidence="16 17" key="1">
    <citation type="journal article" date="2015" name="Genome Biol. Evol.">
        <title>Phylogenomic analyses indicate that early fungi evolved digesting cell walls of algal ancestors of land plants.</title>
        <authorList>
            <person name="Chang Y."/>
            <person name="Wang S."/>
            <person name="Sekimoto S."/>
            <person name="Aerts A.L."/>
            <person name="Choi C."/>
            <person name="Clum A."/>
            <person name="LaButti K.M."/>
            <person name="Lindquist E.A."/>
            <person name="Yee Ngan C."/>
            <person name="Ohm R.A."/>
            <person name="Salamov A.A."/>
            <person name="Grigoriev I.V."/>
            <person name="Spatafora J.W."/>
            <person name="Berbee M.L."/>
        </authorList>
    </citation>
    <scope>NUCLEOTIDE SEQUENCE [LARGE SCALE GENOMIC DNA]</scope>
    <source>
        <strain evidence="16 17">JEL478</strain>
    </source>
</reference>